<gene>
    <name evidence="1" type="ORF">PPACK8108_LOCUS9201</name>
</gene>
<reference evidence="1" key="1">
    <citation type="submission" date="2022-06" db="EMBL/GenBank/DDBJ databases">
        <authorList>
            <consortium name="SYNGENTA / RWTH Aachen University"/>
        </authorList>
    </citation>
    <scope>NUCLEOTIDE SEQUENCE</scope>
</reference>
<dbReference type="Proteomes" id="UP001153365">
    <property type="component" value="Unassembled WGS sequence"/>
</dbReference>
<keyword evidence="2" id="KW-1185">Reference proteome</keyword>
<accession>A0AAV0AXP0</accession>
<protein>
    <submittedName>
        <fullName evidence="1">Uncharacterized protein</fullName>
    </submittedName>
</protein>
<evidence type="ECO:0000313" key="1">
    <source>
        <dbReference type="EMBL" id="CAH7674290.1"/>
    </source>
</evidence>
<comment type="caution">
    <text evidence="1">The sequence shown here is derived from an EMBL/GenBank/DDBJ whole genome shotgun (WGS) entry which is preliminary data.</text>
</comment>
<sequence>MVRRVKMAENEIISESELSYFYNPTDETGNGEVMEAYEVGTWTLIMSSMNLLERIDRITKAYIASRDWRVGDMNPNDLEEALEINVKITVNLYLMISDSACPFSRPDFVMPTWTRASSPDAEQTPMKASNLEPHVYVAIQKYRKERISKYRMLTILEYGNHKTQDWRKGGKKDTIQDDETITKIINVLRRTEYDVLDSLDEGHFVRRFCEGWNAVEAQSCKDLRDFNL</sequence>
<organism evidence="1 2">
    <name type="scientific">Phakopsora pachyrhizi</name>
    <name type="common">Asian soybean rust disease fungus</name>
    <dbReference type="NCBI Taxonomy" id="170000"/>
    <lineage>
        <taxon>Eukaryota</taxon>
        <taxon>Fungi</taxon>
        <taxon>Dikarya</taxon>
        <taxon>Basidiomycota</taxon>
        <taxon>Pucciniomycotina</taxon>
        <taxon>Pucciniomycetes</taxon>
        <taxon>Pucciniales</taxon>
        <taxon>Phakopsoraceae</taxon>
        <taxon>Phakopsora</taxon>
    </lineage>
</organism>
<evidence type="ECO:0000313" key="2">
    <source>
        <dbReference type="Proteomes" id="UP001153365"/>
    </source>
</evidence>
<proteinExistence type="predicted"/>
<dbReference type="AlphaFoldDB" id="A0AAV0AXP0"/>
<name>A0AAV0AXP0_PHAPC</name>
<dbReference type="EMBL" id="CALTRL010001968">
    <property type="protein sequence ID" value="CAH7674290.1"/>
    <property type="molecule type" value="Genomic_DNA"/>
</dbReference>